<proteinExistence type="predicted"/>
<dbReference type="Proteomes" id="UP001379533">
    <property type="component" value="Chromosome"/>
</dbReference>
<keyword evidence="1" id="KW-0812">Transmembrane</keyword>
<keyword evidence="3" id="KW-1185">Reference proteome</keyword>
<organism evidence="2 3">
    <name type="scientific">Pendulispora brunnea</name>
    <dbReference type="NCBI Taxonomy" id="2905690"/>
    <lineage>
        <taxon>Bacteria</taxon>
        <taxon>Pseudomonadati</taxon>
        <taxon>Myxococcota</taxon>
        <taxon>Myxococcia</taxon>
        <taxon>Myxococcales</taxon>
        <taxon>Sorangiineae</taxon>
        <taxon>Pendulisporaceae</taxon>
        <taxon>Pendulispora</taxon>
    </lineage>
</organism>
<protein>
    <recommendedName>
        <fullName evidence="4">Class IIb bacteriocin, lactobin A/cerein 7B family</fullName>
    </recommendedName>
</protein>
<name>A0ABZ2K7S7_9BACT</name>
<evidence type="ECO:0000313" key="3">
    <source>
        <dbReference type="Proteomes" id="UP001379533"/>
    </source>
</evidence>
<sequence>MNTNKDSLQTLSDDDLAQAQGGWIVGAIGIAVGIYGTVWAAGHAKGLQDRGKRRRR</sequence>
<evidence type="ECO:0008006" key="4">
    <source>
        <dbReference type="Google" id="ProtNLM"/>
    </source>
</evidence>
<accession>A0ABZ2K7S7</accession>
<reference evidence="2 3" key="1">
    <citation type="submission" date="2021-12" db="EMBL/GenBank/DDBJ databases">
        <title>Discovery of the Pendulisporaceae a myxobacterial family with distinct sporulation behavior and unique specialized metabolism.</title>
        <authorList>
            <person name="Garcia R."/>
            <person name="Popoff A."/>
            <person name="Bader C.D."/>
            <person name="Loehr J."/>
            <person name="Walesch S."/>
            <person name="Walt C."/>
            <person name="Boldt J."/>
            <person name="Bunk B."/>
            <person name="Haeckl F.J.F.P.J."/>
            <person name="Gunesch A.P."/>
            <person name="Birkelbach J."/>
            <person name="Nuebel U."/>
            <person name="Pietschmann T."/>
            <person name="Bach T."/>
            <person name="Mueller R."/>
        </authorList>
    </citation>
    <scope>NUCLEOTIDE SEQUENCE [LARGE SCALE GENOMIC DNA]</scope>
    <source>
        <strain evidence="2 3">MSr12523</strain>
    </source>
</reference>
<gene>
    <name evidence="2" type="ORF">LZC95_51025</name>
</gene>
<evidence type="ECO:0000313" key="2">
    <source>
        <dbReference type="EMBL" id="WXA94742.1"/>
    </source>
</evidence>
<dbReference type="EMBL" id="CP089982">
    <property type="protein sequence ID" value="WXA94742.1"/>
    <property type="molecule type" value="Genomic_DNA"/>
</dbReference>
<feature type="transmembrane region" description="Helical" evidence="1">
    <location>
        <begin position="20"/>
        <end position="44"/>
    </location>
</feature>
<keyword evidence="1" id="KW-1133">Transmembrane helix</keyword>
<evidence type="ECO:0000256" key="1">
    <source>
        <dbReference type="SAM" id="Phobius"/>
    </source>
</evidence>
<keyword evidence="1" id="KW-0472">Membrane</keyword>
<dbReference type="RefSeq" id="WP_394845353.1">
    <property type="nucleotide sequence ID" value="NZ_CP089982.1"/>
</dbReference>